<evidence type="ECO:0000313" key="1">
    <source>
        <dbReference type="EMBL" id="TFK75552.1"/>
    </source>
</evidence>
<dbReference type="EMBL" id="ML208262">
    <property type="protein sequence ID" value="TFK75552.1"/>
    <property type="molecule type" value="Genomic_DNA"/>
</dbReference>
<organism evidence="1 2">
    <name type="scientific">Pluteus cervinus</name>
    <dbReference type="NCBI Taxonomy" id="181527"/>
    <lineage>
        <taxon>Eukaryota</taxon>
        <taxon>Fungi</taxon>
        <taxon>Dikarya</taxon>
        <taxon>Basidiomycota</taxon>
        <taxon>Agaricomycotina</taxon>
        <taxon>Agaricomycetes</taxon>
        <taxon>Agaricomycetidae</taxon>
        <taxon>Agaricales</taxon>
        <taxon>Pluteineae</taxon>
        <taxon>Pluteaceae</taxon>
        <taxon>Pluteus</taxon>
    </lineage>
</organism>
<name>A0ACD3BD60_9AGAR</name>
<proteinExistence type="predicted"/>
<protein>
    <submittedName>
        <fullName evidence="1">Uncharacterized protein</fullName>
    </submittedName>
</protein>
<reference evidence="1 2" key="1">
    <citation type="journal article" date="2019" name="Nat. Ecol. Evol.">
        <title>Megaphylogeny resolves global patterns of mushroom evolution.</title>
        <authorList>
            <person name="Varga T."/>
            <person name="Krizsan K."/>
            <person name="Foldi C."/>
            <person name="Dima B."/>
            <person name="Sanchez-Garcia M."/>
            <person name="Sanchez-Ramirez S."/>
            <person name="Szollosi G.J."/>
            <person name="Szarkandi J.G."/>
            <person name="Papp V."/>
            <person name="Albert L."/>
            <person name="Andreopoulos W."/>
            <person name="Angelini C."/>
            <person name="Antonin V."/>
            <person name="Barry K.W."/>
            <person name="Bougher N.L."/>
            <person name="Buchanan P."/>
            <person name="Buyck B."/>
            <person name="Bense V."/>
            <person name="Catcheside P."/>
            <person name="Chovatia M."/>
            <person name="Cooper J."/>
            <person name="Damon W."/>
            <person name="Desjardin D."/>
            <person name="Finy P."/>
            <person name="Geml J."/>
            <person name="Haridas S."/>
            <person name="Hughes K."/>
            <person name="Justo A."/>
            <person name="Karasinski D."/>
            <person name="Kautmanova I."/>
            <person name="Kiss B."/>
            <person name="Kocsube S."/>
            <person name="Kotiranta H."/>
            <person name="LaButti K.M."/>
            <person name="Lechner B.E."/>
            <person name="Liimatainen K."/>
            <person name="Lipzen A."/>
            <person name="Lukacs Z."/>
            <person name="Mihaltcheva S."/>
            <person name="Morgado L.N."/>
            <person name="Niskanen T."/>
            <person name="Noordeloos M.E."/>
            <person name="Ohm R.A."/>
            <person name="Ortiz-Santana B."/>
            <person name="Ovrebo C."/>
            <person name="Racz N."/>
            <person name="Riley R."/>
            <person name="Savchenko A."/>
            <person name="Shiryaev A."/>
            <person name="Soop K."/>
            <person name="Spirin V."/>
            <person name="Szebenyi C."/>
            <person name="Tomsovsky M."/>
            <person name="Tulloss R.E."/>
            <person name="Uehling J."/>
            <person name="Grigoriev I.V."/>
            <person name="Vagvolgyi C."/>
            <person name="Papp T."/>
            <person name="Martin F.M."/>
            <person name="Miettinen O."/>
            <person name="Hibbett D.S."/>
            <person name="Nagy L.G."/>
        </authorList>
    </citation>
    <scope>NUCLEOTIDE SEQUENCE [LARGE SCALE GENOMIC DNA]</scope>
    <source>
        <strain evidence="1 2">NL-1719</strain>
    </source>
</reference>
<keyword evidence="2" id="KW-1185">Reference proteome</keyword>
<gene>
    <name evidence="1" type="ORF">BDN72DRAFT_954740</name>
</gene>
<accession>A0ACD3BD60</accession>
<dbReference type="Proteomes" id="UP000308600">
    <property type="component" value="Unassembled WGS sequence"/>
</dbReference>
<evidence type="ECO:0000313" key="2">
    <source>
        <dbReference type="Proteomes" id="UP000308600"/>
    </source>
</evidence>
<sequence>MTRTSRATFPRAVLKDRSESRTGLDKSVRKNGAGGHNWGSVRDEHELEDAALEDEGLELEEASTQNSDANADATETMTFEEYEKARTYRKKALKSGDVIDLGAIARSSAAVSTSPPSDSGSSA</sequence>